<dbReference type="Gene3D" id="3.40.30.10">
    <property type="entry name" value="Glutaredoxin"/>
    <property type="match status" value="1"/>
</dbReference>
<feature type="domain" description="Thioredoxin" evidence="6">
    <location>
        <begin position="23"/>
        <end position="230"/>
    </location>
</feature>
<keyword evidence="3" id="KW-0560">Oxidoreductase</keyword>
<evidence type="ECO:0000256" key="4">
    <source>
        <dbReference type="ARBA" id="ARBA00023157"/>
    </source>
</evidence>
<accession>E8U8K9</accession>
<dbReference type="STRING" id="709986.Deima_1749"/>
<evidence type="ECO:0000259" key="6">
    <source>
        <dbReference type="PROSITE" id="PS51352"/>
    </source>
</evidence>
<reference evidence="7 8" key="1">
    <citation type="journal article" date="2011" name="Stand. Genomic Sci.">
        <title>Complete genome sequence of Deinococcus maricopensis type strain (LB-34).</title>
        <authorList>
            <person name="Pukall R."/>
            <person name="Zeytun A."/>
            <person name="Lucas S."/>
            <person name="Lapidus A."/>
            <person name="Hammon N."/>
            <person name="Deshpande S."/>
            <person name="Nolan M."/>
            <person name="Cheng J.F."/>
            <person name="Pitluck S."/>
            <person name="Liolios K."/>
            <person name="Pagani I."/>
            <person name="Mikhailova N."/>
            <person name="Ivanova N."/>
            <person name="Mavromatis K."/>
            <person name="Pati A."/>
            <person name="Tapia R."/>
            <person name="Han C."/>
            <person name="Goodwin L."/>
            <person name="Chen A."/>
            <person name="Palaniappan K."/>
            <person name="Land M."/>
            <person name="Hauser L."/>
            <person name="Chang Y.J."/>
            <person name="Jeffries C.D."/>
            <person name="Brambilla E.M."/>
            <person name="Rohde M."/>
            <person name="Goker M."/>
            <person name="Detter J.C."/>
            <person name="Woyke T."/>
            <person name="Bristow J."/>
            <person name="Eisen J.A."/>
            <person name="Markowitz V."/>
            <person name="Hugenholtz P."/>
            <person name="Kyrpides N.C."/>
            <person name="Klenk H.P."/>
        </authorList>
    </citation>
    <scope>NUCLEOTIDE SEQUENCE [LARGE SCALE GENOMIC DNA]</scope>
    <source>
        <strain evidence="8">DSM 21211 / LMG 22137 / NRRL B-23946 / LB-34</strain>
    </source>
</reference>
<dbReference type="OrthoDB" id="117402at2"/>
<dbReference type="PROSITE" id="PS51352">
    <property type="entry name" value="THIOREDOXIN_2"/>
    <property type="match status" value="1"/>
</dbReference>
<evidence type="ECO:0000256" key="5">
    <source>
        <dbReference type="ARBA" id="ARBA00023284"/>
    </source>
</evidence>
<evidence type="ECO:0000313" key="7">
    <source>
        <dbReference type="EMBL" id="ADV67398.1"/>
    </source>
</evidence>
<dbReference type="SUPFAM" id="SSF52833">
    <property type="entry name" value="Thioredoxin-like"/>
    <property type="match status" value="1"/>
</dbReference>
<dbReference type="Proteomes" id="UP000008635">
    <property type="component" value="Chromosome"/>
</dbReference>
<dbReference type="GO" id="GO:0016491">
    <property type="term" value="F:oxidoreductase activity"/>
    <property type="evidence" value="ECO:0007669"/>
    <property type="project" value="UniProtKB-KW"/>
</dbReference>
<dbReference type="PANTHER" id="PTHR13887">
    <property type="entry name" value="GLUTATHIONE S-TRANSFERASE KAPPA"/>
    <property type="match status" value="1"/>
</dbReference>
<keyword evidence="5" id="KW-0676">Redox-active center</keyword>
<gene>
    <name evidence="7" type="ordered locus">Deima_1749</name>
</gene>
<reference evidence="8" key="2">
    <citation type="submission" date="2011-01" db="EMBL/GenBank/DDBJ databases">
        <title>The complete genome of Deinococcus maricopensis DSM 21211.</title>
        <authorList>
            <consortium name="US DOE Joint Genome Institute (JGI-PGF)"/>
            <person name="Lucas S."/>
            <person name="Copeland A."/>
            <person name="Lapidus A."/>
            <person name="Goodwin L."/>
            <person name="Pitluck S."/>
            <person name="Kyrpides N."/>
            <person name="Mavromatis K."/>
            <person name="Pagani I."/>
            <person name="Ivanova N."/>
            <person name="Ovchinnikova G."/>
            <person name="Zeytun A."/>
            <person name="Detter J.C."/>
            <person name="Han C."/>
            <person name="Land M."/>
            <person name="Hauser L."/>
            <person name="Markowitz V."/>
            <person name="Cheng J.-F."/>
            <person name="Hugenholtz P."/>
            <person name="Woyke T."/>
            <person name="Wu D."/>
            <person name="Pukall R."/>
            <person name="Gehrich-Schroeter G."/>
            <person name="Brambilla E."/>
            <person name="Klenk H.-P."/>
            <person name="Eisen J.A."/>
        </authorList>
    </citation>
    <scope>NUCLEOTIDE SEQUENCE [LARGE SCALE GENOMIC DNA]</scope>
    <source>
        <strain evidence="8">DSM 21211 / LMG 22137 / NRRL B-23946 / LB-34</strain>
    </source>
</reference>
<dbReference type="HOGENOM" id="CLU_000288_47_1_0"/>
<dbReference type="Pfam" id="PF13462">
    <property type="entry name" value="Thioredoxin_4"/>
    <property type="match status" value="1"/>
</dbReference>
<proteinExistence type="inferred from homology"/>
<protein>
    <submittedName>
        <fullName evidence="7">DSBA oxidoreductase</fullName>
    </submittedName>
</protein>
<evidence type="ECO:0000256" key="2">
    <source>
        <dbReference type="ARBA" id="ARBA00022729"/>
    </source>
</evidence>
<dbReference type="AlphaFoldDB" id="E8U8K9"/>
<sequence length="230" mass="24899" precursor="true">MSKPNLQRDGGSNANRMALLIGTVIAAVLIALALFTRHGNGNTQAQTFDLTGRPVLGRADAPVTMIVFEDYKCPVCKGFDEEDLPTLKSKYIDTGKVKMVAMAYPFLAQNFGLSDDDSTRASVAAKCMARQGTEKFWAYHHALFRGQQDEKTVWATEEALQDLAGTIDGVDTAAFNTCLKDQATLKEVNDDKAQGDKAGVNGTPSVYVNGRYIANFHADALGQAIEDAQK</sequence>
<dbReference type="RefSeq" id="WP_013556903.1">
    <property type="nucleotide sequence ID" value="NC_014958.1"/>
</dbReference>
<dbReference type="eggNOG" id="COG1651">
    <property type="taxonomic scope" value="Bacteria"/>
</dbReference>
<name>E8U8K9_DEIML</name>
<dbReference type="EMBL" id="CP002454">
    <property type="protein sequence ID" value="ADV67398.1"/>
    <property type="molecule type" value="Genomic_DNA"/>
</dbReference>
<comment type="similarity">
    <text evidence="1">Belongs to the thioredoxin family. DsbA subfamily.</text>
</comment>
<dbReference type="InterPro" id="IPR036249">
    <property type="entry name" value="Thioredoxin-like_sf"/>
</dbReference>
<dbReference type="InterPro" id="IPR013766">
    <property type="entry name" value="Thioredoxin_domain"/>
</dbReference>
<dbReference type="PANTHER" id="PTHR13887:SF14">
    <property type="entry name" value="DISULFIDE BOND FORMATION PROTEIN D"/>
    <property type="match status" value="1"/>
</dbReference>
<organism evidence="7 8">
    <name type="scientific">Deinococcus maricopensis (strain DSM 21211 / LMG 22137 / NRRL B-23946 / LB-34)</name>
    <dbReference type="NCBI Taxonomy" id="709986"/>
    <lineage>
        <taxon>Bacteria</taxon>
        <taxon>Thermotogati</taxon>
        <taxon>Deinococcota</taxon>
        <taxon>Deinococci</taxon>
        <taxon>Deinococcales</taxon>
        <taxon>Deinococcaceae</taxon>
        <taxon>Deinococcus</taxon>
    </lineage>
</organism>
<evidence type="ECO:0000256" key="3">
    <source>
        <dbReference type="ARBA" id="ARBA00023002"/>
    </source>
</evidence>
<keyword evidence="8" id="KW-1185">Reference proteome</keyword>
<keyword evidence="2" id="KW-0732">Signal</keyword>
<dbReference type="InterPro" id="IPR012336">
    <property type="entry name" value="Thioredoxin-like_fold"/>
</dbReference>
<evidence type="ECO:0000256" key="1">
    <source>
        <dbReference type="ARBA" id="ARBA00005791"/>
    </source>
</evidence>
<dbReference type="KEGG" id="dmr:Deima_1749"/>
<evidence type="ECO:0000313" key="8">
    <source>
        <dbReference type="Proteomes" id="UP000008635"/>
    </source>
</evidence>
<keyword evidence="4" id="KW-1015">Disulfide bond</keyword>